<evidence type="ECO:0008006" key="4">
    <source>
        <dbReference type="Google" id="ProtNLM"/>
    </source>
</evidence>
<evidence type="ECO:0000256" key="1">
    <source>
        <dbReference type="SAM" id="SignalP"/>
    </source>
</evidence>
<dbReference type="Proteomes" id="UP000036938">
    <property type="component" value="Unassembled WGS sequence"/>
</dbReference>
<dbReference type="AlphaFoldDB" id="A0A0L1JR45"/>
<reference evidence="2 3" key="1">
    <citation type="journal article" date="2015" name="Int. J. Syst. Evol. Microbiol.">
        <title>Aestuariivita atlantica sp. nov., isolated from deep sea sediment of the Atlantic Ocean.</title>
        <authorList>
            <person name="Li G."/>
            <person name="Lai Q."/>
            <person name="Du Y."/>
            <person name="Liu X."/>
            <person name="Sun F."/>
            <person name="Shao Z."/>
        </authorList>
    </citation>
    <scope>NUCLEOTIDE SEQUENCE [LARGE SCALE GENOMIC DNA]</scope>
    <source>
        <strain evidence="2 3">22II-S11-z3</strain>
    </source>
</reference>
<protein>
    <recommendedName>
        <fullName evidence="4">Excinuclease ABC subunit B</fullName>
    </recommendedName>
</protein>
<evidence type="ECO:0000313" key="2">
    <source>
        <dbReference type="EMBL" id="KNG94187.1"/>
    </source>
</evidence>
<comment type="caution">
    <text evidence="2">The sequence shown here is derived from an EMBL/GenBank/DDBJ whole genome shotgun (WGS) entry which is preliminary data.</text>
</comment>
<feature type="chain" id="PRO_5012949441" description="Excinuclease ABC subunit B" evidence="1">
    <location>
        <begin position="16"/>
        <end position="140"/>
    </location>
</feature>
<feature type="signal peptide" evidence="1">
    <location>
        <begin position="1"/>
        <end position="15"/>
    </location>
</feature>
<dbReference type="STRING" id="1317121.ATO11_08160"/>
<name>A0A0L1JR45_9RHOB</name>
<proteinExistence type="predicted"/>
<dbReference type="RefSeq" id="WP_050530337.1">
    <property type="nucleotide sequence ID" value="NZ_AQQZ01000003.1"/>
</dbReference>
<keyword evidence="1" id="KW-0732">Signal</keyword>
<keyword evidence="3" id="KW-1185">Reference proteome</keyword>
<sequence>MRWLLLILLPAPALAWDHTIGDVCTLWHVTESAEIRLTHDPSGPLYTMTVTRAAGWPDSPWFGMRFDGARGNVISTTRHVRSEDMTGIFVADTGFGNVLDGLQFNDVAYALTEGEFAAFPLEGAAPHVQAFRECAGVPAV</sequence>
<evidence type="ECO:0000313" key="3">
    <source>
        <dbReference type="Proteomes" id="UP000036938"/>
    </source>
</evidence>
<dbReference type="OrthoDB" id="7679320at2"/>
<organism evidence="2 3">
    <name type="scientific">Pseudaestuariivita atlantica</name>
    <dbReference type="NCBI Taxonomy" id="1317121"/>
    <lineage>
        <taxon>Bacteria</taxon>
        <taxon>Pseudomonadati</taxon>
        <taxon>Pseudomonadota</taxon>
        <taxon>Alphaproteobacteria</taxon>
        <taxon>Rhodobacterales</taxon>
        <taxon>Paracoccaceae</taxon>
        <taxon>Pseudaestuariivita</taxon>
    </lineage>
</organism>
<accession>A0A0L1JR45</accession>
<gene>
    <name evidence="2" type="ORF">ATO11_08160</name>
</gene>
<dbReference type="EMBL" id="AQQZ01000003">
    <property type="protein sequence ID" value="KNG94187.1"/>
    <property type="molecule type" value="Genomic_DNA"/>
</dbReference>